<name>A0A1E5VN62_9POAL</name>
<organism evidence="1 2">
    <name type="scientific">Dichanthelium oligosanthes</name>
    <dbReference type="NCBI Taxonomy" id="888268"/>
    <lineage>
        <taxon>Eukaryota</taxon>
        <taxon>Viridiplantae</taxon>
        <taxon>Streptophyta</taxon>
        <taxon>Embryophyta</taxon>
        <taxon>Tracheophyta</taxon>
        <taxon>Spermatophyta</taxon>
        <taxon>Magnoliopsida</taxon>
        <taxon>Liliopsida</taxon>
        <taxon>Poales</taxon>
        <taxon>Poaceae</taxon>
        <taxon>PACMAD clade</taxon>
        <taxon>Panicoideae</taxon>
        <taxon>Panicodae</taxon>
        <taxon>Paniceae</taxon>
        <taxon>Dichantheliinae</taxon>
        <taxon>Dichanthelium</taxon>
    </lineage>
</organism>
<comment type="caution">
    <text evidence="1">The sequence shown here is derived from an EMBL/GenBank/DDBJ whole genome shotgun (WGS) entry which is preliminary data.</text>
</comment>
<feature type="non-terminal residue" evidence="1">
    <location>
        <position position="1"/>
    </location>
</feature>
<evidence type="ECO:0000313" key="2">
    <source>
        <dbReference type="Proteomes" id="UP000095767"/>
    </source>
</evidence>
<gene>
    <name evidence="1" type="ORF">BAE44_0012416</name>
</gene>
<sequence>LNEKTTASCESIVLARTEESAVCSINVVMDLVKTCGAVCGTKQHFIATQIFTKKTEREMFMILDTSEEHFEWLSMKHEWMMSHKA</sequence>
<dbReference type="PANTHER" id="PTHR47851:SF1">
    <property type="entry name" value="OS06G0588700 PROTEIN"/>
    <property type="match status" value="1"/>
</dbReference>
<accession>A0A1E5VN62</accession>
<dbReference type="EMBL" id="LWDX02034431">
    <property type="protein sequence ID" value="OEL26565.1"/>
    <property type="molecule type" value="Genomic_DNA"/>
</dbReference>
<dbReference type="OrthoDB" id="680574at2759"/>
<dbReference type="AlphaFoldDB" id="A0A1E5VN62"/>
<protein>
    <submittedName>
        <fullName evidence="1">Uncharacterized protein</fullName>
    </submittedName>
</protein>
<evidence type="ECO:0000313" key="1">
    <source>
        <dbReference type="EMBL" id="OEL26565.1"/>
    </source>
</evidence>
<keyword evidence="2" id="KW-1185">Reference proteome</keyword>
<dbReference type="PANTHER" id="PTHR47851">
    <property type="entry name" value="OS06G0588700 PROTEIN-RELATED"/>
    <property type="match status" value="1"/>
</dbReference>
<dbReference type="Proteomes" id="UP000095767">
    <property type="component" value="Unassembled WGS sequence"/>
</dbReference>
<reference evidence="1 2" key="1">
    <citation type="submission" date="2016-09" db="EMBL/GenBank/DDBJ databases">
        <title>The draft genome of Dichanthelium oligosanthes: A C3 panicoid grass species.</title>
        <authorList>
            <person name="Studer A.J."/>
            <person name="Schnable J.C."/>
            <person name="Brutnell T.P."/>
        </authorList>
    </citation>
    <scope>NUCLEOTIDE SEQUENCE [LARGE SCALE GENOMIC DNA]</scope>
    <source>
        <strain evidence="2">cv. Kellogg 1175</strain>
        <tissue evidence="1">Leaf</tissue>
    </source>
</reference>
<proteinExistence type="predicted"/>